<keyword evidence="3" id="KW-1185">Reference proteome</keyword>
<proteinExistence type="predicted"/>
<comment type="caution">
    <text evidence="2">The sequence shown here is derived from an EMBL/GenBank/DDBJ whole genome shotgun (WGS) entry which is preliminary data.</text>
</comment>
<name>A0ABW0N6V9_9ACTN</name>
<evidence type="ECO:0000313" key="3">
    <source>
        <dbReference type="Proteomes" id="UP001595956"/>
    </source>
</evidence>
<reference evidence="3" key="1">
    <citation type="journal article" date="2019" name="Int. J. Syst. Evol. Microbiol.">
        <title>The Global Catalogue of Microorganisms (GCM) 10K type strain sequencing project: providing services to taxonomists for standard genome sequencing and annotation.</title>
        <authorList>
            <consortium name="The Broad Institute Genomics Platform"/>
            <consortium name="The Broad Institute Genome Sequencing Center for Infectious Disease"/>
            <person name="Wu L."/>
            <person name="Ma J."/>
        </authorList>
    </citation>
    <scope>NUCLEOTIDE SEQUENCE [LARGE SCALE GENOMIC DNA]</scope>
    <source>
        <strain evidence="3">KACC 13778</strain>
    </source>
</reference>
<organism evidence="2 3">
    <name type="scientific">Nocardioides caricicola</name>
    <dbReference type="NCBI Taxonomy" id="634770"/>
    <lineage>
        <taxon>Bacteria</taxon>
        <taxon>Bacillati</taxon>
        <taxon>Actinomycetota</taxon>
        <taxon>Actinomycetes</taxon>
        <taxon>Propionibacteriales</taxon>
        <taxon>Nocardioidaceae</taxon>
        <taxon>Nocardioides</taxon>
    </lineage>
</organism>
<evidence type="ECO:0000313" key="2">
    <source>
        <dbReference type="EMBL" id="MFC5495268.1"/>
    </source>
</evidence>
<feature type="transmembrane region" description="Helical" evidence="1">
    <location>
        <begin position="53"/>
        <end position="75"/>
    </location>
</feature>
<protein>
    <submittedName>
        <fullName evidence="2">Uncharacterized protein</fullName>
    </submittedName>
</protein>
<sequence>MERESEQVAAPYWFAGAHLPDDARSMGLTHHVPDGALLDFAGSLDPAKPRHLITAWVMLLVFGLPVVLMALRVAFLL</sequence>
<keyword evidence="1" id="KW-1133">Transmembrane helix</keyword>
<accession>A0ABW0N6V9</accession>
<evidence type="ECO:0000256" key="1">
    <source>
        <dbReference type="SAM" id="Phobius"/>
    </source>
</evidence>
<dbReference type="Proteomes" id="UP001595956">
    <property type="component" value="Unassembled WGS sequence"/>
</dbReference>
<dbReference type="RefSeq" id="WP_345173464.1">
    <property type="nucleotide sequence ID" value="NZ_BAABFQ010000005.1"/>
</dbReference>
<gene>
    <name evidence="2" type="ORF">ACFPKY_19305</name>
</gene>
<keyword evidence="1" id="KW-0472">Membrane</keyword>
<dbReference type="EMBL" id="JBHSMD010000006">
    <property type="protein sequence ID" value="MFC5495268.1"/>
    <property type="molecule type" value="Genomic_DNA"/>
</dbReference>
<keyword evidence="1" id="KW-0812">Transmembrane</keyword>